<comment type="caution">
    <text evidence="1">The sequence shown here is derived from an EMBL/GenBank/DDBJ whole genome shotgun (WGS) entry which is preliminary data.</text>
</comment>
<proteinExistence type="predicted"/>
<name>A0A931AXV2_9ENTE</name>
<dbReference type="AlphaFoldDB" id="A0A931AXV2"/>
<evidence type="ECO:0000313" key="2">
    <source>
        <dbReference type="Proteomes" id="UP000637757"/>
    </source>
</evidence>
<dbReference type="Proteomes" id="UP000637757">
    <property type="component" value="Unassembled WGS sequence"/>
</dbReference>
<organism evidence="1 2">
    <name type="scientific">Enterococcus lacertideformus</name>
    <dbReference type="NCBI Taxonomy" id="2771493"/>
    <lineage>
        <taxon>Bacteria</taxon>
        <taxon>Bacillati</taxon>
        <taxon>Bacillota</taxon>
        <taxon>Bacilli</taxon>
        <taxon>Lactobacillales</taxon>
        <taxon>Enterococcaceae</taxon>
        <taxon>Enterococcus</taxon>
    </lineage>
</organism>
<reference evidence="1" key="1">
    <citation type="submission" date="2020-09" db="EMBL/GenBank/DDBJ databases">
        <title>Genomic insights into the novelty and pathogenicity of a unique biofilm-forming Enterococcus sp. bacteria (Enterococcus lacertideformus) identified in reptiles.</title>
        <authorList>
            <person name="Agius J.E."/>
            <person name="Phalen D.N."/>
            <person name="Rose K."/>
            <person name="Eden J.-S."/>
        </authorList>
    </citation>
    <scope>NUCLEOTIDE SEQUENCE</scope>
    <source>
        <strain evidence="1">PHRS 0518</strain>
    </source>
</reference>
<keyword evidence="2" id="KW-1185">Reference proteome</keyword>
<accession>A0A931AXV2</accession>
<protein>
    <submittedName>
        <fullName evidence="1">Uncharacterized protein</fullName>
    </submittedName>
</protein>
<dbReference type="EMBL" id="JADAKE010000005">
    <property type="protein sequence ID" value="MBF8807339.1"/>
    <property type="molecule type" value="Genomic_DNA"/>
</dbReference>
<sequence>MPFEEALKQRVNQLDNDIANNTAKLTSYKKGNNKIFYQIIGKSKKLKEKINKDK</sequence>
<evidence type="ECO:0000313" key="1">
    <source>
        <dbReference type="EMBL" id="MBF8807339.1"/>
    </source>
</evidence>
<gene>
    <name evidence="1" type="ORF">IC227_01615</name>
</gene>